<feature type="non-terminal residue" evidence="2">
    <location>
        <position position="1"/>
    </location>
</feature>
<dbReference type="AlphaFoldDB" id="A0A9N9P1M8"/>
<evidence type="ECO:0000313" key="2">
    <source>
        <dbReference type="EMBL" id="CAG8781583.1"/>
    </source>
</evidence>
<keyword evidence="3" id="KW-1185">Reference proteome</keyword>
<sequence>HPSNSRQNTPELESKVFRTSSQVLSQEKMDDLFGVNNYTD</sequence>
<name>A0A9N9P1M8_9GLOM</name>
<protein>
    <submittedName>
        <fullName evidence="2">7093_t:CDS:1</fullName>
    </submittedName>
</protein>
<comment type="caution">
    <text evidence="2">The sequence shown here is derived from an EMBL/GenBank/DDBJ whole genome shotgun (WGS) entry which is preliminary data.</text>
</comment>
<evidence type="ECO:0000313" key="3">
    <source>
        <dbReference type="Proteomes" id="UP000789342"/>
    </source>
</evidence>
<evidence type="ECO:0000256" key="1">
    <source>
        <dbReference type="SAM" id="MobiDB-lite"/>
    </source>
</evidence>
<feature type="non-terminal residue" evidence="2">
    <location>
        <position position="40"/>
    </location>
</feature>
<dbReference type="EMBL" id="CAJVPV010053177">
    <property type="protein sequence ID" value="CAG8781583.1"/>
    <property type="molecule type" value="Genomic_DNA"/>
</dbReference>
<gene>
    <name evidence="2" type="ORF">AMORRO_LOCUS17367</name>
</gene>
<accession>A0A9N9P1M8</accession>
<feature type="region of interest" description="Disordered" evidence="1">
    <location>
        <begin position="1"/>
        <end position="20"/>
    </location>
</feature>
<organism evidence="2 3">
    <name type="scientific">Acaulospora morrowiae</name>
    <dbReference type="NCBI Taxonomy" id="94023"/>
    <lineage>
        <taxon>Eukaryota</taxon>
        <taxon>Fungi</taxon>
        <taxon>Fungi incertae sedis</taxon>
        <taxon>Mucoromycota</taxon>
        <taxon>Glomeromycotina</taxon>
        <taxon>Glomeromycetes</taxon>
        <taxon>Diversisporales</taxon>
        <taxon>Acaulosporaceae</taxon>
        <taxon>Acaulospora</taxon>
    </lineage>
</organism>
<dbReference type="Proteomes" id="UP000789342">
    <property type="component" value="Unassembled WGS sequence"/>
</dbReference>
<reference evidence="2" key="1">
    <citation type="submission" date="2021-06" db="EMBL/GenBank/DDBJ databases">
        <authorList>
            <person name="Kallberg Y."/>
            <person name="Tangrot J."/>
            <person name="Rosling A."/>
        </authorList>
    </citation>
    <scope>NUCLEOTIDE SEQUENCE</scope>
    <source>
        <strain evidence="2">CL551</strain>
    </source>
</reference>
<proteinExistence type="predicted"/>